<evidence type="ECO:0000313" key="2">
    <source>
        <dbReference type="Proteomes" id="UP000694257"/>
    </source>
</evidence>
<evidence type="ECO:0000313" key="1">
    <source>
        <dbReference type="EMBL" id="QXN91923.1"/>
    </source>
</evidence>
<accession>A0ABX8RQL8</accession>
<gene>
    <name evidence="1" type="ORF">KV110_01660</name>
</gene>
<sequence length="108" mass="11584">MAHAVLHVDNLGGYIGPARCYKLDPPVRLGDTDHEYVTVWVQPRLPHQQAEVGVVAASATGACATWSMLRQPGSFVLHSDPDTGDYLEGCYTMALGLLGYQLGDAPTT</sequence>
<organism evidence="1 2">
    <name type="scientific">Nocardia iowensis</name>
    <dbReference type="NCBI Taxonomy" id="204891"/>
    <lineage>
        <taxon>Bacteria</taxon>
        <taxon>Bacillati</taxon>
        <taxon>Actinomycetota</taxon>
        <taxon>Actinomycetes</taxon>
        <taxon>Mycobacteriales</taxon>
        <taxon>Nocardiaceae</taxon>
        <taxon>Nocardia</taxon>
    </lineage>
</organism>
<dbReference type="RefSeq" id="WP_218472772.1">
    <property type="nucleotide sequence ID" value="NZ_BAABJN010000009.1"/>
</dbReference>
<proteinExistence type="predicted"/>
<protein>
    <submittedName>
        <fullName evidence="1">Uncharacterized protein</fullName>
    </submittedName>
</protein>
<keyword evidence="2" id="KW-1185">Reference proteome</keyword>
<dbReference type="EMBL" id="CP078145">
    <property type="protein sequence ID" value="QXN91923.1"/>
    <property type="molecule type" value="Genomic_DNA"/>
</dbReference>
<dbReference type="Proteomes" id="UP000694257">
    <property type="component" value="Chromosome"/>
</dbReference>
<reference evidence="1 2" key="1">
    <citation type="submission" date="2021-07" db="EMBL/GenBank/DDBJ databases">
        <title>Whole Genome Sequence of Nocardia Iowensis.</title>
        <authorList>
            <person name="Lamm A."/>
            <person name="Collins-Fairclough A.M."/>
            <person name="Bunk B."/>
            <person name="Sproer C."/>
        </authorList>
    </citation>
    <scope>NUCLEOTIDE SEQUENCE [LARGE SCALE GENOMIC DNA]</scope>
    <source>
        <strain evidence="1 2">NRRL 5646</strain>
    </source>
</reference>
<name>A0ABX8RQL8_NOCIO</name>